<dbReference type="EMBL" id="CALNXK010000371">
    <property type="protein sequence ID" value="CAH3183971.1"/>
    <property type="molecule type" value="Genomic_DNA"/>
</dbReference>
<feature type="non-terminal residue" evidence="2">
    <location>
        <position position="1"/>
    </location>
</feature>
<feature type="region of interest" description="Disordered" evidence="1">
    <location>
        <begin position="70"/>
        <end position="115"/>
    </location>
</feature>
<evidence type="ECO:0000256" key="1">
    <source>
        <dbReference type="SAM" id="MobiDB-lite"/>
    </source>
</evidence>
<evidence type="ECO:0000313" key="2">
    <source>
        <dbReference type="EMBL" id="CAH3183971.1"/>
    </source>
</evidence>
<keyword evidence="3" id="KW-1185">Reference proteome</keyword>
<feature type="compositionally biased region" description="Basic and acidic residues" evidence="1">
    <location>
        <begin position="70"/>
        <end position="101"/>
    </location>
</feature>
<protein>
    <submittedName>
        <fullName evidence="2">Uncharacterized protein</fullName>
    </submittedName>
</protein>
<organism evidence="2 3">
    <name type="scientific">Porites lobata</name>
    <dbReference type="NCBI Taxonomy" id="104759"/>
    <lineage>
        <taxon>Eukaryota</taxon>
        <taxon>Metazoa</taxon>
        <taxon>Cnidaria</taxon>
        <taxon>Anthozoa</taxon>
        <taxon>Hexacorallia</taxon>
        <taxon>Scleractinia</taxon>
        <taxon>Fungiina</taxon>
        <taxon>Poritidae</taxon>
        <taxon>Porites</taxon>
    </lineage>
</organism>
<accession>A0ABN8RZL2</accession>
<proteinExistence type="predicted"/>
<name>A0ABN8RZL2_9CNID</name>
<evidence type="ECO:0000313" key="3">
    <source>
        <dbReference type="Proteomes" id="UP001159405"/>
    </source>
</evidence>
<gene>
    <name evidence="2" type="ORF">PLOB_00029604</name>
</gene>
<comment type="caution">
    <text evidence="2">The sequence shown here is derived from an EMBL/GenBank/DDBJ whole genome shotgun (WGS) entry which is preliminary data.</text>
</comment>
<sequence length="115" mass="13321">QKFGDNNKDSEVFVVAPSTAPLNPVLVDRFSGQSLQDVRGMREAIERGEAALGSLRSNRDREYQRRDLLLQQKKELDESLRKDKEKKNEKENIHEEEKGETCEQEDDETRTSEVK</sequence>
<dbReference type="Proteomes" id="UP001159405">
    <property type="component" value="Unassembled WGS sequence"/>
</dbReference>
<reference evidence="2 3" key="1">
    <citation type="submission" date="2022-05" db="EMBL/GenBank/DDBJ databases">
        <authorList>
            <consortium name="Genoscope - CEA"/>
            <person name="William W."/>
        </authorList>
    </citation>
    <scope>NUCLEOTIDE SEQUENCE [LARGE SCALE GENOMIC DNA]</scope>
</reference>